<evidence type="ECO:0000256" key="12">
    <source>
        <dbReference type="ARBA" id="ARBA00049878"/>
    </source>
</evidence>
<sequence length="164" mass="17791">MTDRPSPTIRVQREDFDAAAEAQALTSSRKDIGALVSFVGLCRDEAGTLSALELEHYPGMAEAEMTRIAELATERFSLIGLTAIHRFGRIEAGEQIVLVIAAAPHRQAAFDGANFVMDFLKTSAPFWKKEHGQDGSSGGWVAAKDADDSARDRWIKASRQTSGP</sequence>
<dbReference type="GO" id="GO:0030366">
    <property type="term" value="F:molybdopterin synthase activity"/>
    <property type="evidence" value="ECO:0007669"/>
    <property type="project" value="UniProtKB-EC"/>
</dbReference>
<evidence type="ECO:0000256" key="9">
    <source>
        <dbReference type="ARBA" id="ARBA00030407"/>
    </source>
</evidence>
<evidence type="ECO:0000256" key="11">
    <source>
        <dbReference type="ARBA" id="ARBA00032474"/>
    </source>
</evidence>
<protein>
    <recommendedName>
        <fullName evidence="4">Molybdopterin synthase catalytic subunit</fullName>
        <ecNumber evidence="3">2.8.1.12</ecNumber>
    </recommendedName>
    <alternativeName>
        <fullName evidence="10">MPT synthase subunit 2</fullName>
    </alternativeName>
    <alternativeName>
        <fullName evidence="8">Molybdenum cofactor biosynthesis protein E</fullName>
    </alternativeName>
    <alternativeName>
        <fullName evidence="9">Molybdopterin-converting factor large subunit</fullName>
    </alternativeName>
    <alternativeName>
        <fullName evidence="11">Molybdopterin-converting factor subunit 2</fullName>
    </alternativeName>
</protein>
<feature type="compositionally biased region" description="Basic and acidic residues" evidence="13">
    <location>
        <begin position="144"/>
        <end position="155"/>
    </location>
</feature>
<evidence type="ECO:0000256" key="4">
    <source>
        <dbReference type="ARBA" id="ARBA00013858"/>
    </source>
</evidence>
<dbReference type="PANTHER" id="PTHR23404">
    <property type="entry name" value="MOLYBDOPTERIN SYNTHASE RELATED"/>
    <property type="match status" value="1"/>
</dbReference>
<evidence type="ECO:0000256" key="2">
    <source>
        <dbReference type="ARBA" id="ARBA00005426"/>
    </source>
</evidence>
<dbReference type="SUPFAM" id="SSF54690">
    <property type="entry name" value="Molybdopterin synthase subunit MoaE"/>
    <property type="match status" value="1"/>
</dbReference>
<accession>A0ABU0G8T6</accession>
<name>A0ABU0G8T6_9HYPH</name>
<evidence type="ECO:0000256" key="10">
    <source>
        <dbReference type="ARBA" id="ARBA00030781"/>
    </source>
</evidence>
<comment type="caution">
    <text evidence="14">The sequence shown here is derived from an EMBL/GenBank/DDBJ whole genome shotgun (WGS) entry which is preliminary data.</text>
</comment>
<evidence type="ECO:0000256" key="8">
    <source>
        <dbReference type="ARBA" id="ARBA00029745"/>
    </source>
</evidence>
<gene>
    <name evidence="14" type="ORF">J2045_002799</name>
</gene>
<evidence type="ECO:0000256" key="13">
    <source>
        <dbReference type="SAM" id="MobiDB-lite"/>
    </source>
</evidence>
<organism evidence="14 15">
    <name type="scientific">Peteryoungia aggregata LMG 23059</name>
    <dbReference type="NCBI Taxonomy" id="1368425"/>
    <lineage>
        <taxon>Bacteria</taxon>
        <taxon>Pseudomonadati</taxon>
        <taxon>Pseudomonadota</taxon>
        <taxon>Alphaproteobacteria</taxon>
        <taxon>Hyphomicrobiales</taxon>
        <taxon>Rhizobiaceae</taxon>
        <taxon>Peteryoungia</taxon>
    </lineage>
</organism>
<evidence type="ECO:0000256" key="3">
    <source>
        <dbReference type="ARBA" id="ARBA00011950"/>
    </source>
</evidence>
<comment type="catalytic activity">
    <reaction evidence="12">
        <text>2 [molybdopterin-synthase sulfur-carrier protein]-C-terminal-Gly-aminoethanethioate + cyclic pyranopterin phosphate + H2O = molybdopterin + 2 [molybdopterin-synthase sulfur-carrier protein]-C-terminal Gly-Gly + 2 H(+)</text>
        <dbReference type="Rhea" id="RHEA:26333"/>
        <dbReference type="Rhea" id="RHEA-COMP:12202"/>
        <dbReference type="Rhea" id="RHEA-COMP:19907"/>
        <dbReference type="ChEBI" id="CHEBI:15377"/>
        <dbReference type="ChEBI" id="CHEBI:15378"/>
        <dbReference type="ChEBI" id="CHEBI:58698"/>
        <dbReference type="ChEBI" id="CHEBI:59648"/>
        <dbReference type="ChEBI" id="CHEBI:90778"/>
        <dbReference type="ChEBI" id="CHEBI:232372"/>
        <dbReference type="EC" id="2.8.1.12"/>
    </reaction>
</comment>
<keyword evidence="15" id="KW-1185">Reference proteome</keyword>
<comment type="similarity">
    <text evidence="2">Belongs to the MoaE family.</text>
</comment>
<evidence type="ECO:0000313" key="14">
    <source>
        <dbReference type="EMBL" id="MDQ0421759.1"/>
    </source>
</evidence>
<evidence type="ECO:0000256" key="7">
    <source>
        <dbReference type="ARBA" id="ARBA00026066"/>
    </source>
</evidence>
<comment type="pathway">
    <text evidence="1">Cofactor biosynthesis; molybdopterin biosynthesis.</text>
</comment>
<dbReference type="Pfam" id="PF02391">
    <property type="entry name" value="MoaE"/>
    <property type="match status" value="1"/>
</dbReference>
<dbReference type="CDD" id="cd00756">
    <property type="entry name" value="MoaE"/>
    <property type="match status" value="1"/>
</dbReference>
<dbReference type="InterPro" id="IPR036563">
    <property type="entry name" value="MoaE_sf"/>
</dbReference>
<dbReference type="EMBL" id="JAUSUW010000007">
    <property type="protein sequence ID" value="MDQ0421759.1"/>
    <property type="molecule type" value="Genomic_DNA"/>
</dbReference>
<dbReference type="Proteomes" id="UP001238496">
    <property type="component" value="Unassembled WGS sequence"/>
</dbReference>
<comment type="subunit">
    <text evidence="7">Heterotetramer of 2 MoaD subunits and 2 MoaE subunits. Also stable as homodimer. The enzyme changes between these two forms during catalysis.</text>
</comment>
<dbReference type="Gene3D" id="3.90.1170.40">
    <property type="entry name" value="Molybdopterin biosynthesis MoaE subunit"/>
    <property type="match status" value="1"/>
</dbReference>
<dbReference type="RefSeq" id="WP_307373693.1">
    <property type="nucleotide sequence ID" value="NZ_JAUSUW010000007.1"/>
</dbReference>
<proteinExistence type="inferred from homology"/>
<dbReference type="EC" id="2.8.1.12" evidence="3"/>
<keyword evidence="5" id="KW-0501">Molybdenum cofactor biosynthesis</keyword>
<evidence type="ECO:0000256" key="1">
    <source>
        <dbReference type="ARBA" id="ARBA00005046"/>
    </source>
</evidence>
<dbReference type="InterPro" id="IPR003448">
    <property type="entry name" value="Mopterin_biosynth_MoaE"/>
</dbReference>
<evidence type="ECO:0000313" key="15">
    <source>
        <dbReference type="Proteomes" id="UP001238496"/>
    </source>
</evidence>
<reference evidence="14 15" key="1">
    <citation type="submission" date="2023-07" db="EMBL/GenBank/DDBJ databases">
        <title>Genomic Encyclopedia of Type Strains, Phase IV (KMG-IV): sequencing the most valuable type-strain genomes for metagenomic binning, comparative biology and taxonomic classification.</title>
        <authorList>
            <person name="Goeker M."/>
        </authorList>
    </citation>
    <scope>NUCLEOTIDE SEQUENCE [LARGE SCALE GENOMIC DNA]</scope>
    <source>
        <strain evidence="14 15">DSM 1111</strain>
    </source>
</reference>
<keyword evidence="14" id="KW-0808">Transferase</keyword>
<feature type="region of interest" description="Disordered" evidence="13">
    <location>
        <begin position="130"/>
        <end position="164"/>
    </location>
</feature>
<evidence type="ECO:0000256" key="6">
    <source>
        <dbReference type="ARBA" id="ARBA00025448"/>
    </source>
</evidence>
<comment type="function">
    <text evidence="6">Converts molybdopterin precursor Z into molybdopterin. This requires the incorporation of two sulfur atoms into precursor Z to generate a dithiolene group. The sulfur is provided by MoaD.</text>
</comment>
<evidence type="ECO:0000256" key="5">
    <source>
        <dbReference type="ARBA" id="ARBA00023150"/>
    </source>
</evidence>